<keyword evidence="2" id="KW-1185">Reference proteome</keyword>
<dbReference type="EMBL" id="VUNQ01000004">
    <property type="protein sequence ID" value="MSU00443.1"/>
    <property type="molecule type" value="Genomic_DNA"/>
</dbReference>
<evidence type="ECO:0000313" key="2">
    <source>
        <dbReference type="Proteomes" id="UP000469523"/>
    </source>
</evidence>
<accession>A0A6N7XSP7</accession>
<comment type="caution">
    <text evidence="1">The sequence shown here is derived from an EMBL/GenBank/DDBJ whole genome shotgun (WGS) entry which is preliminary data.</text>
</comment>
<dbReference type="AlphaFoldDB" id="A0A6N7XSP7"/>
<proteinExistence type="predicted"/>
<organism evidence="1 2">
    <name type="scientific">Tissierella pigra</name>
    <dbReference type="NCBI Taxonomy" id="2607614"/>
    <lineage>
        <taxon>Bacteria</taxon>
        <taxon>Bacillati</taxon>
        <taxon>Bacillota</taxon>
        <taxon>Tissierellia</taxon>
        <taxon>Tissierellales</taxon>
        <taxon>Tissierellaceae</taxon>
        <taxon>Tissierella</taxon>
    </lineage>
</organism>
<dbReference type="RefSeq" id="WP_154438875.1">
    <property type="nucleotide sequence ID" value="NZ_JAHLPJ010000001.1"/>
</dbReference>
<gene>
    <name evidence="1" type="ORF">FYJ83_03055</name>
</gene>
<dbReference type="Proteomes" id="UP000469523">
    <property type="component" value="Unassembled WGS sequence"/>
</dbReference>
<protein>
    <submittedName>
        <fullName evidence="1">Uncharacterized protein</fullName>
    </submittedName>
</protein>
<sequence>MLGKKESQDAKYKVLLVAYKDLTEEMENELHYYFISNIRSKEEIEENYGMDKSSSGLSFRTGLYHKWFKETILQKIEEGYSLGIVEISKSYGDSEEMKLKELDEKFGDSILILETQEL</sequence>
<evidence type="ECO:0000313" key="1">
    <source>
        <dbReference type="EMBL" id="MSU00443.1"/>
    </source>
</evidence>
<name>A0A6N7XSP7_9FIRM</name>
<reference evidence="1 2" key="1">
    <citation type="submission" date="2019-09" db="EMBL/GenBank/DDBJ databases">
        <title>In-depth cultivation of the pig gut microbiome towards novel bacterial diversity and tailored functional studies.</title>
        <authorList>
            <person name="Wylensek D."/>
            <person name="Hitch T.C.A."/>
            <person name="Clavel T."/>
        </authorList>
    </citation>
    <scope>NUCLEOTIDE SEQUENCE [LARGE SCALE GENOMIC DNA]</scope>
    <source>
        <strain evidence="1 2">WCA3-693-APC-4?</strain>
    </source>
</reference>